<reference evidence="1 2" key="1">
    <citation type="submission" date="2017-05" db="EMBL/GenBank/DDBJ databases">
        <title>Streptomyces alboflavus Genome sequencing and assembly.</title>
        <authorList>
            <person name="Wang Y."/>
            <person name="Du B."/>
            <person name="Ding Y."/>
            <person name="Liu H."/>
            <person name="Hou Q."/>
            <person name="Liu K."/>
            <person name="Wang C."/>
            <person name="Yao L."/>
        </authorList>
    </citation>
    <scope>NUCLEOTIDE SEQUENCE [LARGE SCALE GENOMIC DNA]</scope>
    <source>
        <strain evidence="1 2">MDJK44</strain>
    </source>
</reference>
<accession>A0A1Z1WGL8</accession>
<name>A0A1Z1WGL8_9ACTN</name>
<dbReference type="EMBL" id="CP021748">
    <property type="protein sequence ID" value="ARX85573.1"/>
    <property type="molecule type" value="Genomic_DNA"/>
</dbReference>
<dbReference type="Proteomes" id="UP000195880">
    <property type="component" value="Chromosome"/>
</dbReference>
<proteinExistence type="predicted"/>
<evidence type="ECO:0000313" key="2">
    <source>
        <dbReference type="Proteomes" id="UP000195880"/>
    </source>
</evidence>
<keyword evidence="2" id="KW-1185">Reference proteome</keyword>
<dbReference type="AlphaFoldDB" id="A0A1Z1WGL8"/>
<organism evidence="1 2">
    <name type="scientific">Streptomyces alboflavus</name>
    <dbReference type="NCBI Taxonomy" id="67267"/>
    <lineage>
        <taxon>Bacteria</taxon>
        <taxon>Bacillati</taxon>
        <taxon>Actinomycetota</taxon>
        <taxon>Actinomycetes</taxon>
        <taxon>Kitasatosporales</taxon>
        <taxon>Streptomycetaceae</taxon>
        <taxon>Streptomyces</taxon>
    </lineage>
</organism>
<evidence type="ECO:0000313" key="1">
    <source>
        <dbReference type="EMBL" id="ARX85573.1"/>
    </source>
</evidence>
<dbReference type="KEGG" id="salf:SMD44_05037"/>
<sequence>MDDRPTEYDPHMSSDHSAVYEARYAWTPFQILSGTWKGRLVAFRVDERGVTLGGAPAKYERHKAFVPWPEIESVALWSHKVVGAAPMRYVGVRRKPGTPVLPGPNAGLSREQTTKLAPHVSHELFLASRCVTMWTLDPHRLAEAVSAFAPGVPVETVPDA</sequence>
<gene>
    <name evidence="1" type="ORF">SMD44_05037</name>
</gene>
<protein>
    <submittedName>
        <fullName evidence="1">Uncharacterized protein</fullName>
    </submittedName>
</protein>